<name>A0A1I6D4C4_9FIRM</name>
<evidence type="ECO:0000313" key="4">
    <source>
        <dbReference type="Proteomes" id="UP000199584"/>
    </source>
</evidence>
<dbReference type="InterPro" id="IPR011719">
    <property type="entry name" value="CHP02058"/>
</dbReference>
<dbReference type="PANTHER" id="PTHR34784">
    <property type="entry name" value="50S RIBOSOMAL PROTEIN L34"/>
    <property type="match status" value="1"/>
</dbReference>
<organism evidence="3 4">
    <name type="scientific">Desulfoscipio geothermicus DSM 3669</name>
    <dbReference type="NCBI Taxonomy" id="1121426"/>
    <lineage>
        <taxon>Bacteria</taxon>
        <taxon>Bacillati</taxon>
        <taxon>Bacillota</taxon>
        <taxon>Clostridia</taxon>
        <taxon>Eubacteriales</taxon>
        <taxon>Desulfallaceae</taxon>
        <taxon>Desulfoscipio</taxon>
    </lineage>
</organism>
<dbReference type="AlphaFoldDB" id="A0A1I6D4C4"/>
<evidence type="ECO:0000256" key="2">
    <source>
        <dbReference type="ARBA" id="ARBA00023134"/>
    </source>
</evidence>
<dbReference type="RefSeq" id="WP_092482256.1">
    <property type="nucleotide sequence ID" value="NZ_FOYM01000005.1"/>
</dbReference>
<keyword evidence="4" id="KW-1185">Reference proteome</keyword>
<proteinExistence type="predicted"/>
<keyword evidence="1" id="KW-0547">Nucleotide-binding</keyword>
<dbReference type="OrthoDB" id="6165729at2"/>
<reference evidence="4" key="1">
    <citation type="submission" date="2016-10" db="EMBL/GenBank/DDBJ databases">
        <authorList>
            <person name="Varghese N."/>
            <person name="Submissions S."/>
        </authorList>
    </citation>
    <scope>NUCLEOTIDE SEQUENCE [LARGE SCALE GENOMIC DNA]</scope>
    <source>
        <strain evidence="4">DSM 3669</strain>
    </source>
</reference>
<dbReference type="NCBIfam" id="TIGR02058">
    <property type="entry name" value="lin0512_fam"/>
    <property type="match status" value="1"/>
</dbReference>
<dbReference type="Pfam" id="PF09585">
    <property type="entry name" value="Lin0512_fam"/>
    <property type="match status" value="1"/>
</dbReference>
<dbReference type="PANTHER" id="PTHR34784:SF1">
    <property type="entry name" value="50S RIBOSOMAL PROTEIN L34"/>
    <property type="match status" value="1"/>
</dbReference>
<dbReference type="InterPro" id="IPR037103">
    <property type="entry name" value="Tubulin/FtsZ-like_C"/>
</dbReference>
<sequence length="120" mass="12663">MKRYIIEFGTGIDFHGQDPTGAARKAVRDAVSHSCLCGLSEILGIKDLNAMMVDVTIAVPNPEKVDGARVLDEIPFGRKSIKAVAGGMRAPGLFLPELGDGDDSIIVANACVEVKVNPSL</sequence>
<dbReference type="EMBL" id="FOYM01000005">
    <property type="protein sequence ID" value="SFR00336.1"/>
    <property type="molecule type" value="Genomic_DNA"/>
</dbReference>
<gene>
    <name evidence="3" type="ORF">SAMN05660706_10580</name>
</gene>
<protein>
    <submittedName>
        <fullName evidence="3">Uncharacterized protein</fullName>
    </submittedName>
</protein>
<dbReference type="Gene3D" id="3.30.1330.20">
    <property type="entry name" value="Tubulin/FtsZ, C-terminal domain"/>
    <property type="match status" value="1"/>
</dbReference>
<dbReference type="STRING" id="39060.SAMN05660706_10580"/>
<evidence type="ECO:0000256" key="1">
    <source>
        <dbReference type="ARBA" id="ARBA00022741"/>
    </source>
</evidence>
<evidence type="ECO:0000313" key="3">
    <source>
        <dbReference type="EMBL" id="SFR00336.1"/>
    </source>
</evidence>
<keyword evidence="2" id="KW-0342">GTP-binding</keyword>
<dbReference type="GO" id="GO:0005525">
    <property type="term" value="F:GTP binding"/>
    <property type="evidence" value="ECO:0007669"/>
    <property type="project" value="UniProtKB-KW"/>
</dbReference>
<accession>A0A1I6D4C4</accession>
<dbReference type="Proteomes" id="UP000199584">
    <property type="component" value="Unassembled WGS sequence"/>
</dbReference>